<dbReference type="RefSeq" id="WP_278100097.1">
    <property type="nucleotide sequence ID" value="NZ_CP091092.1"/>
</dbReference>
<keyword evidence="6" id="KW-1185">Reference proteome</keyword>
<evidence type="ECO:0000259" key="3">
    <source>
        <dbReference type="Pfam" id="PF25792"/>
    </source>
</evidence>
<dbReference type="InterPro" id="IPR027417">
    <property type="entry name" value="P-loop_NTPase"/>
</dbReference>
<dbReference type="GeneID" id="79949207"/>
<dbReference type="Gene3D" id="3.40.50.300">
    <property type="entry name" value="P-loop containing nucleotide triphosphate hydrolases"/>
    <property type="match status" value="1"/>
</dbReference>
<dbReference type="InterPro" id="IPR058037">
    <property type="entry name" value="BREX_BrxC_helical"/>
</dbReference>
<protein>
    <submittedName>
        <fullName evidence="5">BREX system P-loop protein BrxC</fullName>
    </submittedName>
</protein>
<evidence type="ECO:0000256" key="1">
    <source>
        <dbReference type="SAM" id="Coils"/>
    </source>
</evidence>
<dbReference type="KEGG" id="manq:L1994_02390"/>
<dbReference type="Pfam" id="PF25792">
    <property type="entry name" value="BREX_BrxC_helical"/>
    <property type="match status" value="1"/>
</dbReference>
<dbReference type="EMBL" id="CP091092">
    <property type="protein sequence ID" value="WFN37258.1"/>
    <property type="molecule type" value="Genomic_DNA"/>
</dbReference>
<feature type="domain" description="Probable ATP-binding protein BrxC alpha-helical" evidence="3">
    <location>
        <begin position="871"/>
        <end position="993"/>
    </location>
</feature>
<feature type="domain" description="Probable ATP-binding protein BrxC 4th six-stranded beta-sheet" evidence="4">
    <location>
        <begin position="564"/>
        <end position="733"/>
    </location>
</feature>
<reference evidence="5" key="1">
    <citation type="submission" date="2022-01" db="EMBL/GenBank/DDBJ databases">
        <title>Complete genome of Methanomicrobium antiquum DSM 21220.</title>
        <authorList>
            <person name="Chen S.-C."/>
            <person name="You Y.-T."/>
            <person name="Zhou Y.-Z."/>
            <person name="Lai M.-C."/>
        </authorList>
    </citation>
    <scope>NUCLEOTIDE SEQUENCE</scope>
    <source>
        <strain evidence="5">DSM 21220</strain>
    </source>
</reference>
<keyword evidence="1" id="KW-0175">Coiled coil</keyword>
<evidence type="ECO:0000313" key="5">
    <source>
        <dbReference type="EMBL" id="WFN37258.1"/>
    </source>
</evidence>
<dbReference type="SUPFAM" id="SSF52540">
    <property type="entry name" value="P-loop containing nucleoside triphosphate hydrolases"/>
    <property type="match status" value="1"/>
</dbReference>
<organism evidence="5 6">
    <name type="scientific">Methanomicrobium antiquum</name>
    <dbReference type="NCBI Taxonomy" id="487686"/>
    <lineage>
        <taxon>Archaea</taxon>
        <taxon>Methanobacteriati</taxon>
        <taxon>Methanobacteriota</taxon>
        <taxon>Stenosarchaea group</taxon>
        <taxon>Methanomicrobia</taxon>
        <taxon>Methanomicrobiales</taxon>
        <taxon>Methanomicrobiaceae</taxon>
        <taxon>Methanomicrobium</taxon>
    </lineage>
</organism>
<accession>A0AAF0JU51</accession>
<evidence type="ECO:0000259" key="2">
    <source>
        <dbReference type="Pfam" id="PF25791"/>
    </source>
</evidence>
<dbReference type="InterPro" id="IPR047679">
    <property type="entry name" value="BREX_BrxC"/>
</dbReference>
<dbReference type="InterPro" id="IPR058038">
    <property type="entry name" value="BREX_BrxC_wHTH"/>
</dbReference>
<name>A0AAF0JU51_9EURY</name>
<gene>
    <name evidence="5" type="primary">brxC</name>
    <name evidence="5" type="ORF">L1994_02390</name>
</gene>
<sequence length="1181" mass="136134">METKISDLFYNDIKREINGVIKVDQYDEHNVFTELDEYVVTRESLKYLDQFFENYLKSINSPTDKTGVWISGDFGSGKSHFLKTLAYLLENKEVFGKTALGFFEQKIQDPGVLSTIDKSVKTGTKDVILFNIDSKSGETSERIVDILMRVFNEKRGYFGDVFWIAELEENLDDKGLFDSFKEEFLKINGGNWEDIRDQYSFEQDDIVQALERCGFQSKEASARMFESDGQNYILTPEKFAKAVKKYCDSKDKDHQVIFLIDEIGQYIGDNSHLMLNLQTVAEELGTILKGKAWIIVTSQADIETAVKGIKEKETKQDFSKIQARFDTRVSLSSANVDEVIKKRILKKKDEYNETLSLYFDEKKIILKNLISFSQGSAEMKNFRDSEDFTSVYPFVPYQFNVLQRVFEKIRSTGFAGKHLAKGERSMLNAYKEAAEKYGDSSLGALVPFYSFYDTVVTFLDPVIARTIAQAEDNDNLEEFDCLILKTLFLIRHVKELQPTLDNIVVLSLTSVDEDKLALKDTVISSLNRLEKETLISKSGDTFHFLTNEEQEINREIKNIDVDRHKIVDEVYDEVFNSNEVCQKSYGEYKFNKSVDDKITNSTDADLTIRFLTPLSDEYPGSSDQSNFAGEVLSNVDSDGTLLFIFPKDSGFISQIEEYLQIEKYLKQNGSTRSDDFIKKIIVEKNQEAARLKDSSKMAICEGVKNARVFIDGKEVRIDSGGPRDRVKEGYEKLIDNVYSKSDYVKKEFESEYDIIRLLKEDDLERFGVGSQGANELALDEMLNYISVKEEKKIQVLLSEIRSHFMKKPYGWKNFTVSGLVATLFRNEDIKLRYQRTYLSLEPEEITRYLTKKEHFDRVIIEIRKKTGIEILNNVKSVLRDVFEKTDLPDKESDLYNRAKTLFDDKKQELSEDLVKYSEESRYPGKQPIENYLRFIKDLLGVSDPSAFLAKISDETDEIFRLNKEAELPVKFFEGSQKDIFKRILDKIEGYRRNAQFLNEEAKKSLSKIEGILGSDEPYPEIRMLPQLEASIENSLAESLAELKDEFKNETEGYKSRLNKEFSYSMSDYSAEIGSVGESFDYSAGQVERSNDCSFIKLQIGSLPEKYKYSYQEIESKIKAEKPDLKDGDEVVSEVPLEIIDNKSIFKTKKNIENEEDLEQYIIELKAKLKKILDEKKKIQVI</sequence>
<feature type="coiled-coil region" evidence="1">
    <location>
        <begin position="980"/>
        <end position="1007"/>
    </location>
</feature>
<dbReference type="NCBIfam" id="NF033441">
    <property type="entry name" value="BREX_BrxC"/>
    <property type="match status" value="1"/>
</dbReference>
<evidence type="ECO:0000259" key="4">
    <source>
        <dbReference type="Pfam" id="PF25796"/>
    </source>
</evidence>
<dbReference type="Pfam" id="PF25796">
    <property type="entry name" value="BREX_BrxC_4th"/>
    <property type="match status" value="1"/>
</dbReference>
<dbReference type="InterPro" id="IPR058036">
    <property type="entry name" value="BREX_BrxC_4th"/>
</dbReference>
<dbReference type="Pfam" id="PF25791">
    <property type="entry name" value="WHD_BREX_BrxC"/>
    <property type="match status" value="1"/>
</dbReference>
<evidence type="ECO:0000313" key="6">
    <source>
        <dbReference type="Proteomes" id="UP001218895"/>
    </source>
</evidence>
<proteinExistence type="predicted"/>
<dbReference type="AlphaFoldDB" id="A0AAF0JU51"/>
<dbReference type="Proteomes" id="UP001218895">
    <property type="component" value="Chromosome"/>
</dbReference>
<feature type="domain" description="Probable ATP-binding protein BrxC winged helix-turn-helix" evidence="2">
    <location>
        <begin position="740"/>
        <end position="864"/>
    </location>
</feature>